<dbReference type="AlphaFoldDB" id="A0A101KNX3"/>
<dbReference type="InterPro" id="IPR020556">
    <property type="entry name" value="Amidase_CS"/>
</dbReference>
<evidence type="ECO:0000259" key="4">
    <source>
        <dbReference type="Pfam" id="PF01425"/>
    </source>
</evidence>
<dbReference type="InterPro" id="IPR023631">
    <property type="entry name" value="Amidase_dom"/>
</dbReference>
<evidence type="ECO:0000256" key="3">
    <source>
        <dbReference type="ARBA" id="ARBA00021874"/>
    </source>
</evidence>
<dbReference type="SUPFAM" id="SSF75304">
    <property type="entry name" value="Amidase signature (AS) enzymes"/>
    <property type="match status" value="1"/>
</dbReference>
<dbReference type="InterPro" id="IPR000120">
    <property type="entry name" value="Amidase"/>
</dbReference>
<dbReference type="InterPro" id="IPR036928">
    <property type="entry name" value="AS_sf"/>
</dbReference>
<reference evidence="5 6" key="1">
    <citation type="submission" date="2015-12" db="EMBL/GenBank/DDBJ databases">
        <title>Draft genome sequence of Mesorhizobium sp. UFLA 01-765, a multitolerant efficient symbiont and plant-growth promoting strain isolated from Zn-mining soil using Leucaena leucocephala as a trap plant.</title>
        <authorList>
            <person name="Rangel W.M."/>
            <person name="Thijs S."/>
            <person name="Longatti S.M."/>
            <person name="Moreira F.M."/>
            <person name="Weyens N."/>
            <person name="Vangronsveld J."/>
            <person name="Van Hamme J.D."/>
            <person name="Bottos E.M."/>
            <person name="Rineau F."/>
        </authorList>
    </citation>
    <scope>NUCLEOTIDE SEQUENCE [LARGE SCALE GENOMIC DNA]</scope>
    <source>
        <strain evidence="5 6">UFLA 01-765</strain>
    </source>
</reference>
<comment type="function">
    <text evidence="1">Hydrolyzes indole-3-acetamide (IAM) into indole-3-acetic acid (IAA).</text>
</comment>
<protein>
    <recommendedName>
        <fullName evidence="3">Indoleacetamide hydrolase</fullName>
    </recommendedName>
</protein>
<comment type="similarity">
    <text evidence="2">Belongs to the amidase family.</text>
</comment>
<evidence type="ECO:0000256" key="2">
    <source>
        <dbReference type="ARBA" id="ARBA00009199"/>
    </source>
</evidence>
<dbReference type="PANTHER" id="PTHR11895">
    <property type="entry name" value="TRANSAMIDASE"/>
    <property type="match status" value="1"/>
</dbReference>
<dbReference type="EMBL" id="LPWA01000141">
    <property type="protein sequence ID" value="KUM24289.1"/>
    <property type="molecule type" value="Genomic_DNA"/>
</dbReference>
<organism evidence="5 6">
    <name type="scientific">Rhizobium loti</name>
    <name type="common">Mesorhizobium loti</name>
    <dbReference type="NCBI Taxonomy" id="381"/>
    <lineage>
        <taxon>Bacteria</taxon>
        <taxon>Pseudomonadati</taxon>
        <taxon>Pseudomonadota</taxon>
        <taxon>Alphaproteobacteria</taxon>
        <taxon>Hyphomicrobiales</taxon>
        <taxon>Phyllobacteriaceae</taxon>
        <taxon>Mesorhizobium</taxon>
    </lineage>
</organism>
<dbReference type="Proteomes" id="UP000053176">
    <property type="component" value="Unassembled WGS sequence"/>
</dbReference>
<dbReference type="PANTHER" id="PTHR11895:SF7">
    <property type="entry name" value="GLUTAMYL-TRNA(GLN) AMIDOTRANSFERASE SUBUNIT A, MITOCHONDRIAL"/>
    <property type="match status" value="1"/>
</dbReference>
<sequence>MDIATFKRLDAVALAALVRDAEVSPAEVLQAALDVIEDENGALGAVVFLDRAGSMLSAQRVDRSAPLAGVPILIKDNNIDVEGWPTTYSSQFFEGSLARRDSEFVKRLRRAGAILVGKTNLSEFAADWATEPRFRGPTRNPWNTKLSPGGSSGGAASAVAAGMVPVAHGNDLGGSIRIPAALCGLFGLKPSRGLVPVGPQVAEFSGGHNHEFVLTRSVRDSALLLDVLAGPERESRYHVALPNGSFFSSMEGQLPSLRIGLASAPTGIAVDPEITAATERCACILAGQAGSITQIALPHLTEVAPEVELIWATDIACLIERRSAQIGRKPRPAELEPMTWSILERIAGATARDYVAAREKVHAFVRRFLDATAELDILVTPVAAMTAPPLGYFGAAREDFDADLYAGRCANFGPLTELFNLTGQPAASVPVGLSTSGLPIGVQLVAPMLHDDVVLLAARAVMDEVGKLPLPLG</sequence>
<evidence type="ECO:0000256" key="1">
    <source>
        <dbReference type="ARBA" id="ARBA00003871"/>
    </source>
</evidence>
<dbReference type="PROSITE" id="PS00571">
    <property type="entry name" value="AMIDASES"/>
    <property type="match status" value="1"/>
</dbReference>
<dbReference type="Gene3D" id="3.90.1300.10">
    <property type="entry name" value="Amidase signature (AS) domain"/>
    <property type="match status" value="1"/>
</dbReference>
<feature type="domain" description="Amidase" evidence="4">
    <location>
        <begin position="27"/>
        <end position="455"/>
    </location>
</feature>
<comment type="caution">
    <text evidence="5">The sequence shown here is derived from an EMBL/GenBank/DDBJ whole genome shotgun (WGS) entry which is preliminary data.</text>
</comment>
<evidence type="ECO:0000313" key="6">
    <source>
        <dbReference type="Proteomes" id="UP000053176"/>
    </source>
</evidence>
<dbReference type="Pfam" id="PF01425">
    <property type="entry name" value="Amidase"/>
    <property type="match status" value="1"/>
</dbReference>
<name>A0A101KNX3_RHILI</name>
<proteinExistence type="inferred from homology"/>
<dbReference type="OrthoDB" id="9777859at2"/>
<gene>
    <name evidence="5" type="ORF">AU467_31245</name>
</gene>
<evidence type="ECO:0000313" key="5">
    <source>
        <dbReference type="EMBL" id="KUM24289.1"/>
    </source>
</evidence>
<accession>A0A101KNX3</accession>
<dbReference type="GO" id="GO:0003824">
    <property type="term" value="F:catalytic activity"/>
    <property type="evidence" value="ECO:0007669"/>
    <property type="project" value="InterPro"/>
</dbReference>